<organism evidence="1 2">
    <name type="scientific">Sinosporangium album</name>
    <dbReference type="NCBI Taxonomy" id="504805"/>
    <lineage>
        <taxon>Bacteria</taxon>
        <taxon>Bacillati</taxon>
        <taxon>Actinomycetota</taxon>
        <taxon>Actinomycetes</taxon>
        <taxon>Streptosporangiales</taxon>
        <taxon>Streptosporangiaceae</taxon>
        <taxon>Sinosporangium</taxon>
    </lineage>
</organism>
<dbReference type="InterPro" id="IPR046214">
    <property type="entry name" value="DUF6247"/>
</dbReference>
<evidence type="ECO:0000313" key="1">
    <source>
        <dbReference type="EMBL" id="SDI45446.1"/>
    </source>
</evidence>
<name>A0A1G8KPZ4_9ACTN</name>
<dbReference type="STRING" id="504805.SAMN05421505_15317"/>
<dbReference type="RefSeq" id="WP_143020505.1">
    <property type="nucleotide sequence ID" value="NZ_FNCN01000053.1"/>
</dbReference>
<proteinExistence type="predicted"/>
<gene>
    <name evidence="1" type="ORF">SAMN05421505_15317</name>
</gene>
<evidence type="ECO:0000313" key="2">
    <source>
        <dbReference type="Proteomes" id="UP000198923"/>
    </source>
</evidence>
<dbReference type="OrthoDB" id="3480280at2"/>
<reference evidence="1 2" key="1">
    <citation type="submission" date="2016-10" db="EMBL/GenBank/DDBJ databases">
        <authorList>
            <person name="de Groot N.N."/>
        </authorList>
    </citation>
    <scope>NUCLEOTIDE SEQUENCE [LARGE SCALE GENOMIC DNA]</scope>
    <source>
        <strain evidence="1 2">CPCC 201354</strain>
    </source>
</reference>
<sequence>MRAQPVEDGPRDPQVILWALPDRERPEFLRQYREAVDAAREDVARYRDLSRLLLRWSLVVEAVSQPGYYEAIEDARHGIGRTVPLDEAITTELSRRR</sequence>
<dbReference type="Pfam" id="PF19760">
    <property type="entry name" value="DUF6247"/>
    <property type="match status" value="1"/>
</dbReference>
<dbReference type="AlphaFoldDB" id="A0A1G8KPZ4"/>
<protein>
    <submittedName>
        <fullName evidence="1">Uncharacterized protein</fullName>
    </submittedName>
</protein>
<accession>A0A1G8KPZ4</accession>
<dbReference type="EMBL" id="FNCN01000053">
    <property type="protein sequence ID" value="SDI45446.1"/>
    <property type="molecule type" value="Genomic_DNA"/>
</dbReference>
<dbReference type="Proteomes" id="UP000198923">
    <property type="component" value="Unassembled WGS sequence"/>
</dbReference>
<keyword evidence="2" id="KW-1185">Reference proteome</keyword>